<protein>
    <submittedName>
        <fullName evidence="2">2-haloalkanoic acid dehalogenase</fullName>
    </submittedName>
</protein>
<dbReference type="InterPro" id="IPR036412">
    <property type="entry name" value="HAD-like_sf"/>
</dbReference>
<dbReference type="Proteomes" id="UP001408356">
    <property type="component" value="Unassembled WGS sequence"/>
</dbReference>
<dbReference type="InterPro" id="IPR023198">
    <property type="entry name" value="PGP-like_dom2"/>
</dbReference>
<dbReference type="SFLD" id="SFLDS00003">
    <property type="entry name" value="Haloacid_Dehalogenase"/>
    <property type="match status" value="1"/>
</dbReference>
<sequence length="243" mass="27092">MASSGNKHIVFDVVGTCISYEAFYEALEARIGERLKKQNIGARIFGYAWMEAGEKEYTYFSLSGKYVVYSDVFRSIFYRTLWQAGVKEPRKLCTDEDREFLLASYRTLKPRPGLAQCFSKLREAGFKVWALTSGDVERVSGYLASGGIDFPSENFVSCDSIGVGKPAPACYQHLLDKFPAEGRDAWFAAAHMWDAAAARRTGFKAAWVSVWEQEQCSDIFGEMDVVADDLLALADGIIASSKE</sequence>
<evidence type="ECO:0000256" key="1">
    <source>
        <dbReference type="ARBA" id="ARBA00022801"/>
    </source>
</evidence>
<dbReference type="Gene3D" id="3.40.50.1000">
    <property type="entry name" value="HAD superfamily/HAD-like"/>
    <property type="match status" value="1"/>
</dbReference>
<organism evidence="2 3">
    <name type="scientific">Seiridium unicorne</name>
    <dbReference type="NCBI Taxonomy" id="138068"/>
    <lineage>
        <taxon>Eukaryota</taxon>
        <taxon>Fungi</taxon>
        <taxon>Dikarya</taxon>
        <taxon>Ascomycota</taxon>
        <taxon>Pezizomycotina</taxon>
        <taxon>Sordariomycetes</taxon>
        <taxon>Xylariomycetidae</taxon>
        <taxon>Amphisphaeriales</taxon>
        <taxon>Sporocadaceae</taxon>
        <taxon>Seiridium</taxon>
    </lineage>
</organism>
<dbReference type="Gene3D" id="1.10.150.240">
    <property type="entry name" value="Putative phosphatase, domain 2"/>
    <property type="match status" value="1"/>
</dbReference>
<evidence type="ECO:0000313" key="2">
    <source>
        <dbReference type="EMBL" id="KAK9419513.1"/>
    </source>
</evidence>
<dbReference type="InterPro" id="IPR051540">
    <property type="entry name" value="S-2-haloacid_dehalogenase"/>
</dbReference>
<comment type="caution">
    <text evidence="2">The sequence shown here is derived from an EMBL/GenBank/DDBJ whole genome shotgun (WGS) entry which is preliminary data.</text>
</comment>
<dbReference type="Pfam" id="PF00702">
    <property type="entry name" value="Hydrolase"/>
    <property type="match status" value="1"/>
</dbReference>
<dbReference type="InterPro" id="IPR023214">
    <property type="entry name" value="HAD_sf"/>
</dbReference>
<dbReference type="SUPFAM" id="SSF56784">
    <property type="entry name" value="HAD-like"/>
    <property type="match status" value="1"/>
</dbReference>
<accession>A0ABR2UXV0</accession>
<dbReference type="PANTHER" id="PTHR43316">
    <property type="entry name" value="HYDROLASE, HALOACID DELAHOGENASE-RELATED"/>
    <property type="match status" value="1"/>
</dbReference>
<proteinExistence type="predicted"/>
<keyword evidence="1" id="KW-0378">Hydrolase</keyword>
<reference evidence="2 3" key="1">
    <citation type="journal article" date="2024" name="J. Plant Pathol.">
        <title>Sequence and assembly of the genome of Seiridium unicorne, isolate CBS 538.82, causal agent of cypress canker disease.</title>
        <authorList>
            <person name="Scali E."/>
            <person name="Rocca G.D."/>
            <person name="Danti R."/>
            <person name="Garbelotto M."/>
            <person name="Barberini S."/>
            <person name="Baroncelli R."/>
            <person name="Emiliani G."/>
        </authorList>
    </citation>
    <scope>NUCLEOTIDE SEQUENCE [LARGE SCALE GENOMIC DNA]</scope>
    <source>
        <strain evidence="2 3">BM-138-508</strain>
    </source>
</reference>
<name>A0ABR2UXV0_9PEZI</name>
<evidence type="ECO:0000313" key="3">
    <source>
        <dbReference type="Proteomes" id="UP001408356"/>
    </source>
</evidence>
<gene>
    <name evidence="2" type="ORF">SUNI508_07249</name>
</gene>
<dbReference type="EMBL" id="JARVKF010000310">
    <property type="protein sequence ID" value="KAK9419513.1"/>
    <property type="molecule type" value="Genomic_DNA"/>
</dbReference>
<dbReference type="InterPro" id="IPR006439">
    <property type="entry name" value="HAD-SF_hydro_IA"/>
</dbReference>
<keyword evidence="3" id="KW-1185">Reference proteome</keyword>
<dbReference type="PRINTS" id="PR00413">
    <property type="entry name" value="HADHALOGNASE"/>
</dbReference>
<dbReference type="PANTHER" id="PTHR43316:SF4">
    <property type="entry name" value="ACID DEHALOGENASE, PUTATIVE (AFU_ORTHOLOGUE AFUA_8G05870)-RELATED"/>
    <property type="match status" value="1"/>
</dbReference>
<dbReference type="SFLD" id="SFLDG01129">
    <property type="entry name" value="C1.5:_HAD__Beta-PGM__Phosphata"/>
    <property type="match status" value="1"/>
</dbReference>